<dbReference type="GO" id="GO:0016594">
    <property type="term" value="F:glycine binding"/>
    <property type="evidence" value="ECO:0007669"/>
    <property type="project" value="TreeGrafter"/>
</dbReference>
<dbReference type="RefSeq" id="WP_014805033.1">
    <property type="nucleotide sequence ID" value="NC_018020.1"/>
</dbReference>
<evidence type="ECO:0000313" key="9">
    <source>
        <dbReference type="Proteomes" id="UP000006048"/>
    </source>
</evidence>
<dbReference type="EMBL" id="CP002959">
    <property type="protein sequence ID" value="AFM14556.1"/>
    <property type="molecule type" value="Genomic_DNA"/>
</dbReference>
<dbReference type="InterPro" id="IPR015421">
    <property type="entry name" value="PyrdxlP-dep_Trfase_major"/>
</dbReference>
<proteinExistence type="predicted"/>
<dbReference type="AlphaFoldDB" id="I4BB99"/>
<evidence type="ECO:0000256" key="1">
    <source>
        <dbReference type="ARBA" id="ARBA00003788"/>
    </source>
</evidence>
<evidence type="ECO:0000313" key="8">
    <source>
        <dbReference type="EMBL" id="AFM14556.1"/>
    </source>
</evidence>
<organism evidence="8 9">
    <name type="scientific">Turneriella parva (strain ATCC BAA-1111 / DSM 21527 / NCTC 11395 / H)</name>
    <name type="common">Leptospira parva</name>
    <dbReference type="NCBI Taxonomy" id="869212"/>
    <lineage>
        <taxon>Bacteria</taxon>
        <taxon>Pseudomonadati</taxon>
        <taxon>Spirochaetota</taxon>
        <taxon>Spirochaetia</taxon>
        <taxon>Leptospirales</taxon>
        <taxon>Leptospiraceae</taxon>
        <taxon>Turneriella</taxon>
    </lineage>
</organism>
<dbReference type="PANTHER" id="PTHR11773:SF1">
    <property type="entry name" value="GLYCINE DEHYDROGENASE (DECARBOXYLATING), MITOCHONDRIAL"/>
    <property type="match status" value="1"/>
</dbReference>
<dbReference type="Pfam" id="PF00266">
    <property type="entry name" value="Aminotran_5"/>
    <property type="match status" value="1"/>
</dbReference>
<keyword evidence="4" id="KW-0560">Oxidoreductase</keyword>
<dbReference type="GO" id="GO:0004375">
    <property type="term" value="F:glycine dehydrogenase (decarboxylating) activity"/>
    <property type="evidence" value="ECO:0007669"/>
    <property type="project" value="UniProtKB-EC"/>
</dbReference>
<evidence type="ECO:0000259" key="7">
    <source>
        <dbReference type="Pfam" id="PF21478"/>
    </source>
</evidence>
<feature type="domain" description="Aminotransferase class V" evidence="6">
    <location>
        <begin position="157"/>
        <end position="279"/>
    </location>
</feature>
<dbReference type="Gene3D" id="3.40.640.10">
    <property type="entry name" value="Type I PLP-dependent aspartate aminotransferase-like (Major domain)"/>
    <property type="match status" value="1"/>
</dbReference>
<evidence type="ECO:0000256" key="2">
    <source>
        <dbReference type="ARBA" id="ARBA00012134"/>
    </source>
</evidence>
<dbReference type="InterPro" id="IPR000192">
    <property type="entry name" value="Aminotrans_V_dom"/>
</dbReference>
<feature type="domain" description="Glycine dehydrogenase C-terminal" evidence="7">
    <location>
        <begin position="356"/>
        <end position="461"/>
    </location>
</feature>
<keyword evidence="3" id="KW-0663">Pyridoxal phosphate</keyword>
<dbReference type="KEGG" id="tpx:Turpa_3922"/>
<dbReference type="GO" id="GO:0005829">
    <property type="term" value="C:cytosol"/>
    <property type="evidence" value="ECO:0007669"/>
    <property type="project" value="TreeGrafter"/>
</dbReference>
<evidence type="ECO:0000256" key="5">
    <source>
        <dbReference type="ARBA" id="ARBA00049026"/>
    </source>
</evidence>
<dbReference type="InterPro" id="IPR015424">
    <property type="entry name" value="PyrdxlP-dep_Trfase"/>
</dbReference>
<dbReference type="Proteomes" id="UP000006048">
    <property type="component" value="Chromosome"/>
</dbReference>
<protein>
    <recommendedName>
        <fullName evidence="2">glycine dehydrogenase (aminomethyl-transferring)</fullName>
        <ecNumber evidence="2">1.4.4.2</ecNumber>
    </recommendedName>
</protein>
<dbReference type="Gene3D" id="3.90.1150.10">
    <property type="entry name" value="Aspartate Aminotransferase, domain 1"/>
    <property type="match status" value="1"/>
</dbReference>
<sequence length="483" mass="53096">MSLAHTTRQTVRKERLLSAYPRQEQAAADFSGAQNPLLRKARSPEKPFPVLSEVELMRHFHRLAKSNYSWDDGLYPLGSCTMKYNPLINERVAGDDSLKHIHPSLPIEYSQAVLRIIFETEEMLRNLLDLPGVTIQPAAGAHGELIGTLMIRKYFLSKGEKRTTIIIPESAHGTNPASAAMAGFQTVKVGARENGLTNLEELEKLLSTDVAALMITNPNTMGIFETDILKIKAMLDKVGALLYIDGANLNALVGKISFTAMGADLTQLNLHKTFSTPHGGGGPGQGALGCSARMMPFLPLEQVRMKTAGNPAAGYEFFDPADSIGLVKAWYGQFGNILRAWTYMKSWGASTHEIAETAVMNANYMRARLEDILTLASPSPSMHEVVFSQDGLQKVGLTTANLAKALLDYGFYAPTIYFPLNVNGAIMVEPTETESKEEMDTFIDAVHEIYQNPTKHDHGAQQTFVTGIDETGAARNPQLTWHW</sequence>
<dbReference type="STRING" id="869212.Turpa_3922"/>
<dbReference type="InterPro" id="IPR015422">
    <property type="entry name" value="PyrdxlP-dep_Trfase_small"/>
</dbReference>
<comment type="catalytic activity">
    <reaction evidence="5">
        <text>N(6)-[(R)-lipoyl]-L-lysyl-[glycine-cleavage complex H protein] + glycine + H(+) = N(6)-[(R)-S(8)-aminomethyldihydrolipoyl]-L-lysyl-[glycine-cleavage complex H protein] + CO2</text>
        <dbReference type="Rhea" id="RHEA:24304"/>
        <dbReference type="Rhea" id="RHEA-COMP:10494"/>
        <dbReference type="Rhea" id="RHEA-COMP:10495"/>
        <dbReference type="ChEBI" id="CHEBI:15378"/>
        <dbReference type="ChEBI" id="CHEBI:16526"/>
        <dbReference type="ChEBI" id="CHEBI:57305"/>
        <dbReference type="ChEBI" id="CHEBI:83099"/>
        <dbReference type="ChEBI" id="CHEBI:83143"/>
        <dbReference type="EC" id="1.4.4.2"/>
    </reaction>
</comment>
<gene>
    <name evidence="8" type="ordered locus">Turpa_3922</name>
</gene>
<comment type="function">
    <text evidence="1">The glycine cleavage system catalyzes the degradation of glycine. The P protein binds the alpha-amino group of glycine through its pyridoxal phosphate cofactor; CO(2) is released and the remaining methylamine moiety is then transferred to the lipoamide cofactor of the H protein.</text>
</comment>
<dbReference type="InterPro" id="IPR020581">
    <property type="entry name" value="GDC_P"/>
</dbReference>
<dbReference type="PANTHER" id="PTHR11773">
    <property type="entry name" value="GLYCINE DEHYDROGENASE, DECARBOXYLATING"/>
    <property type="match status" value="1"/>
</dbReference>
<accession>I4BB99</accession>
<dbReference type="NCBIfam" id="NF003346">
    <property type="entry name" value="PRK04366.1"/>
    <property type="match status" value="1"/>
</dbReference>
<reference evidence="8 9" key="1">
    <citation type="submission" date="2012-06" db="EMBL/GenBank/DDBJ databases">
        <title>The complete chromosome of genome of Turneriella parva DSM 21527.</title>
        <authorList>
            <consortium name="US DOE Joint Genome Institute (JGI-PGF)"/>
            <person name="Lucas S."/>
            <person name="Han J."/>
            <person name="Lapidus A."/>
            <person name="Bruce D."/>
            <person name="Goodwin L."/>
            <person name="Pitluck S."/>
            <person name="Peters L."/>
            <person name="Kyrpides N."/>
            <person name="Mavromatis K."/>
            <person name="Ivanova N."/>
            <person name="Mikhailova N."/>
            <person name="Chertkov O."/>
            <person name="Detter J.C."/>
            <person name="Tapia R."/>
            <person name="Han C."/>
            <person name="Land M."/>
            <person name="Hauser L."/>
            <person name="Markowitz V."/>
            <person name="Cheng J.-F."/>
            <person name="Hugenholtz P."/>
            <person name="Woyke T."/>
            <person name="Wu D."/>
            <person name="Gronow S."/>
            <person name="Wellnitz S."/>
            <person name="Brambilla E."/>
            <person name="Klenk H.-P."/>
            <person name="Eisen J.A."/>
        </authorList>
    </citation>
    <scope>NUCLEOTIDE SEQUENCE [LARGE SCALE GENOMIC DNA]</scope>
    <source>
        <strain evidence="9">ATCC BAA-1111 / DSM 21527 / NCTC 11395 / H</strain>
    </source>
</reference>
<dbReference type="InterPro" id="IPR049316">
    <property type="entry name" value="GDC-P_C"/>
</dbReference>
<dbReference type="SUPFAM" id="SSF53383">
    <property type="entry name" value="PLP-dependent transferases"/>
    <property type="match status" value="1"/>
</dbReference>
<dbReference type="PATRIC" id="fig|869212.3.peg.3953"/>
<name>I4BB99_TURPD</name>
<dbReference type="Pfam" id="PF21478">
    <property type="entry name" value="GcvP2_C"/>
    <property type="match status" value="1"/>
</dbReference>
<evidence type="ECO:0000259" key="6">
    <source>
        <dbReference type="Pfam" id="PF00266"/>
    </source>
</evidence>
<evidence type="ECO:0000256" key="3">
    <source>
        <dbReference type="ARBA" id="ARBA00022898"/>
    </source>
</evidence>
<keyword evidence="9" id="KW-1185">Reference proteome</keyword>
<dbReference type="GO" id="GO:0019464">
    <property type="term" value="P:glycine decarboxylation via glycine cleavage system"/>
    <property type="evidence" value="ECO:0007669"/>
    <property type="project" value="TreeGrafter"/>
</dbReference>
<dbReference type="GO" id="GO:0005960">
    <property type="term" value="C:glycine cleavage complex"/>
    <property type="evidence" value="ECO:0007669"/>
    <property type="project" value="TreeGrafter"/>
</dbReference>
<evidence type="ECO:0000256" key="4">
    <source>
        <dbReference type="ARBA" id="ARBA00023002"/>
    </source>
</evidence>
<dbReference type="EC" id="1.4.4.2" evidence="2"/>
<dbReference type="HOGENOM" id="CLU_004620_5_0_12"/>
<dbReference type="Gene3D" id="6.20.440.10">
    <property type="match status" value="1"/>
</dbReference>
<dbReference type="OrthoDB" id="9801272at2"/>
<dbReference type="GO" id="GO:0030170">
    <property type="term" value="F:pyridoxal phosphate binding"/>
    <property type="evidence" value="ECO:0007669"/>
    <property type="project" value="TreeGrafter"/>
</dbReference>